<reference evidence="10" key="4">
    <citation type="submission" date="2025-09" db="UniProtKB">
        <authorList>
            <consortium name="Ensembl"/>
        </authorList>
    </citation>
    <scope>IDENTIFICATION</scope>
    <source>
        <strain evidence="10">HSOK</strain>
    </source>
</reference>
<dbReference type="InterPro" id="IPR027417">
    <property type="entry name" value="P-loop_NTPase"/>
</dbReference>
<evidence type="ECO:0000256" key="7">
    <source>
        <dbReference type="SAM" id="MobiDB-lite"/>
    </source>
</evidence>
<dbReference type="GO" id="GO:0005524">
    <property type="term" value="F:ATP binding"/>
    <property type="evidence" value="ECO:0007669"/>
    <property type="project" value="UniProtKB-KW"/>
</dbReference>
<keyword evidence="5" id="KW-0547">Nucleotide-binding</keyword>
<reference key="1">
    <citation type="journal article" date="2007" name="Nature">
        <title>The medaka draft genome and insights into vertebrate genome evolution.</title>
        <authorList>
            <person name="Kasahara M."/>
            <person name="Naruse K."/>
            <person name="Sasaki S."/>
            <person name="Nakatani Y."/>
            <person name="Qu W."/>
            <person name="Ahsan B."/>
            <person name="Yamada T."/>
            <person name="Nagayasu Y."/>
            <person name="Doi K."/>
            <person name="Kasai Y."/>
            <person name="Jindo T."/>
            <person name="Kobayashi D."/>
            <person name="Shimada A."/>
            <person name="Toyoda A."/>
            <person name="Kuroki Y."/>
            <person name="Fujiyama A."/>
            <person name="Sasaki T."/>
            <person name="Shimizu A."/>
            <person name="Asakawa S."/>
            <person name="Shimizu N."/>
            <person name="Hashimoto S."/>
            <person name="Yang J."/>
            <person name="Lee Y."/>
            <person name="Matsushima K."/>
            <person name="Sugano S."/>
            <person name="Sakaizumi M."/>
            <person name="Narita T."/>
            <person name="Ohishi K."/>
            <person name="Haga S."/>
            <person name="Ohta F."/>
            <person name="Nomoto H."/>
            <person name="Nogata K."/>
            <person name="Morishita T."/>
            <person name="Endo T."/>
            <person name="Shin-I T."/>
            <person name="Takeda H."/>
            <person name="Morishita S."/>
            <person name="Kohara Y."/>
        </authorList>
    </citation>
    <scope>NUCLEOTIDE SEQUENCE [LARGE SCALE GENOMIC DNA]</scope>
    <source>
        <strain>Hd-rR</strain>
    </source>
</reference>
<feature type="domain" description="NACHT" evidence="9">
    <location>
        <begin position="141"/>
        <end position="275"/>
    </location>
</feature>
<organism evidence="10 11">
    <name type="scientific">Oryzias latipes</name>
    <name type="common">Japanese rice fish</name>
    <name type="synonym">Japanese killifish</name>
    <dbReference type="NCBI Taxonomy" id="8090"/>
    <lineage>
        <taxon>Eukaryota</taxon>
        <taxon>Metazoa</taxon>
        <taxon>Chordata</taxon>
        <taxon>Craniata</taxon>
        <taxon>Vertebrata</taxon>
        <taxon>Euteleostomi</taxon>
        <taxon>Actinopterygii</taxon>
        <taxon>Neopterygii</taxon>
        <taxon>Teleostei</taxon>
        <taxon>Neoteleostei</taxon>
        <taxon>Acanthomorphata</taxon>
        <taxon>Ovalentaria</taxon>
        <taxon>Atherinomorphae</taxon>
        <taxon>Beloniformes</taxon>
        <taxon>Adrianichthyidae</taxon>
        <taxon>Oryziinae</taxon>
        <taxon>Oryzias</taxon>
    </lineage>
</organism>
<evidence type="ECO:0008006" key="12">
    <source>
        <dbReference type="Google" id="ProtNLM"/>
    </source>
</evidence>
<feature type="region of interest" description="Disordered" evidence="7">
    <location>
        <begin position="1"/>
        <end position="22"/>
    </location>
</feature>
<dbReference type="FunFam" id="3.40.50.300:FF:001524">
    <property type="entry name" value="Si:dkey-126g1.7"/>
    <property type="match status" value="1"/>
</dbReference>
<dbReference type="PROSITE" id="PS51450">
    <property type="entry name" value="LRR"/>
    <property type="match status" value="1"/>
</dbReference>
<dbReference type="InterPro" id="IPR029495">
    <property type="entry name" value="NACHT-assoc"/>
</dbReference>
<dbReference type="InterPro" id="IPR013320">
    <property type="entry name" value="ConA-like_dom_sf"/>
</dbReference>
<dbReference type="Pfam" id="PF17776">
    <property type="entry name" value="NLRC4_HD2"/>
    <property type="match status" value="1"/>
</dbReference>
<dbReference type="PANTHER" id="PTHR24106">
    <property type="entry name" value="NACHT, LRR AND CARD DOMAINS-CONTAINING"/>
    <property type="match status" value="1"/>
</dbReference>
<dbReference type="InterPro" id="IPR001611">
    <property type="entry name" value="Leu-rich_rpt"/>
</dbReference>
<dbReference type="Pfam" id="PF05729">
    <property type="entry name" value="NACHT"/>
    <property type="match status" value="1"/>
</dbReference>
<dbReference type="SMART" id="SM00589">
    <property type="entry name" value="PRY"/>
    <property type="match status" value="1"/>
</dbReference>
<dbReference type="CDD" id="cd16040">
    <property type="entry name" value="SPRY_PRY_SNTX"/>
    <property type="match status" value="1"/>
</dbReference>
<evidence type="ECO:0000256" key="6">
    <source>
        <dbReference type="ARBA" id="ARBA00022840"/>
    </source>
</evidence>
<keyword evidence="3" id="KW-0433">Leucine-rich repeat</keyword>
<dbReference type="InterPro" id="IPR001870">
    <property type="entry name" value="B30.2/SPRY"/>
</dbReference>
<accession>A0A3P9J851</accession>
<dbReference type="Ensembl" id="ENSORLT00015016820.1">
    <property type="protein sequence ID" value="ENSORLP00015028450.1"/>
    <property type="gene ID" value="ENSORLG00015011110.1"/>
</dbReference>
<dbReference type="Pfam" id="PF13765">
    <property type="entry name" value="PRY"/>
    <property type="match status" value="1"/>
</dbReference>
<evidence type="ECO:0000259" key="8">
    <source>
        <dbReference type="PROSITE" id="PS50188"/>
    </source>
</evidence>
<evidence type="ECO:0000256" key="5">
    <source>
        <dbReference type="ARBA" id="ARBA00022741"/>
    </source>
</evidence>
<dbReference type="Pfam" id="PF17779">
    <property type="entry name" value="WHD_NOD2"/>
    <property type="match status" value="1"/>
</dbReference>
<dbReference type="PROSITE" id="PS50837">
    <property type="entry name" value="NACHT"/>
    <property type="match status" value="1"/>
</dbReference>
<dbReference type="SMART" id="SM00449">
    <property type="entry name" value="SPRY"/>
    <property type="match status" value="1"/>
</dbReference>
<dbReference type="InterPro" id="IPR041267">
    <property type="entry name" value="NLRP_HD2"/>
</dbReference>
<evidence type="ECO:0000259" key="9">
    <source>
        <dbReference type="PROSITE" id="PS50837"/>
    </source>
</evidence>
<keyword evidence="4" id="KW-0677">Repeat</keyword>
<evidence type="ECO:0000313" key="10">
    <source>
        <dbReference type="Ensembl" id="ENSORLP00015028450.1"/>
    </source>
</evidence>
<dbReference type="AlphaFoldDB" id="A0A3P9J851"/>
<dbReference type="InterPro" id="IPR003877">
    <property type="entry name" value="SPRY_dom"/>
</dbReference>
<dbReference type="GO" id="GO:0005737">
    <property type="term" value="C:cytoplasm"/>
    <property type="evidence" value="ECO:0007669"/>
    <property type="project" value="UniProtKB-SubCell"/>
</dbReference>
<dbReference type="InterPro" id="IPR032675">
    <property type="entry name" value="LRR_dom_sf"/>
</dbReference>
<dbReference type="InterPro" id="IPR003879">
    <property type="entry name" value="Butyrophylin_SPRY"/>
</dbReference>
<dbReference type="Gene3D" id="2.60.120.920">
    <property type="match status" value="1"/>
</dbReference>
<sequence length="967" mass="108690">MMDVFSVEDEGAAAGGDQTTKEQQTCLDSKQMDHHLLESERTFRKIFSSPERRASVCEQRLRTRLKTNVQSVLEGVAHAGSSPLHETYTELHITEGGPGELGEKHEFRQIEVATRRADRPERTIREEDFFQEAPEKPEPIRTVLTKGVAGIGKTSLTQKFTLDWAEGRTSQKIQFLFPFTFRELNVLQGRKFSLVGLVHHFFVETKEAGISAFDPFQVLFIFDGLDECRLPLDFRNNPVLSEVTEASVVDVLLTNLISGKLLPSARIWITSRPAAASQVPAEFVDLVTEVRGFADPQKEEYFRRRFRGEEQTERILSHIRTSRSLHVMCHIPIFCWVTATVLEDVLRSREAGELPRSLTEMYVHYLVVQTKQKKRKYDGGTEANPHWTEQNREMVESLAKLAFEQLQKGNLIFYECDLTECGINISAASWYSGVFTQIFKKEMALHQDKMFSFVHLSVQEFLAALHVHQTFINSGVNLLKETQTSFLSRQLSKRFIKPNLHHLHKYAVDAALQSPNGHLDLFLRFLLGLSLQTNQKLLQGLLTEGGSSSQSNQETLMHIHKKITEEELSTEKSINLFHCLNELNDDSLLKKIQEVLTSGHLHAEKLSSAQFQALVFLLLSSEEDLDVFDVQKFSTLEDVLLRLMPVIKASSKAVLSFCSLTERSCEALASVLTSRFCSLRDLDLSNNGLQESGLELLWGGLQSPNCVLETLRLSGCQVSEKGCVCLDAALRSNPSHLKELDLSYNYPGDLGTKLLSAKREDPNCKLEALSHGGFPALFCPSDVCELSFNPNTVHKNLKLSEDQRGVTFVEEEQPYPDHPDRFLKSHQLLCGNTLTGRCYWEAEVTGGVHVSVSYRGTVRGGEGNHEWFGGNTQSWTLYFSQGSYSVWHNKKGKAVPSSSSSSSSGPHRVAVYLDHPAGTLSFYTVSSDMLTHLHTFSTTFTEPLRAGFGLWTWSGLPVASSVRLCSL</sequence>
<dbReference type="Pfam" id="PF13516">
    <property type="entry name" value="LRR_6"/>
    <property type="match status" value="2"/>
</dbReference>
<keyword evidence="6" id="KW-0067">ATP-binding</keyword>
<keyword evidence="2" id="KW-0963">Cytoplasm</keyword>
<reference evidence="10" key="3">
    <citation type="submission" date="2025-08" db="UniProtKB">
        <authorList>
            <consortium name="Ensembl"/>
        </authorList>
    </citation>
    <scope>IDENTIFICATION</scope>
    <source>
        <strain evidence="10">HSOK</strain>
    </source>
</reference>
<name>A0A3P9J851_ORYLA</name>
<evidence type="ECO:0000256" key="2">
    <source>
        <dbReference type="ARBA" id="ARBA00022490"/>
    </source>
</evidence>
<dbReference type="InterPro" id="IPR007111">
    <property type="entry name" value="NACHT_NTPase"/>
</dbReference>
<dbReference type="SUPFAM" id="SSF52047">
    <property type="entry name" value="RNI-like"/>
    <property type="match status" value="1"/>
</dbReference>
<dbReference type="InterPro" id="IPR043136">
    <property type="entry name" value="B30.2/SPRY_sf"/>
</dbReference>
<evidence type="ECO:0000256" key="4">
    <source>
        <dbReference type="ARBA" id="ARBA00022737"/>
    </source>
</evidence>
<dbReference type="SMART" id="SM01288">
    <property type="entry name" value="FISNA"/>
    <property type="match status" value="1"/>
</dbReference>
<comment type="subcellular location">
    <subcellularLocation>
        <location evidence="1">Cytoplasm</location>
    </subcellularLocation>
</comment>
<dbReference type="PROSITE" id="PS50188">
    <property type="entry name" value="B302_SPRY"/>
    <property type="match status" value="1"/>
</dbReference>
<dbReference type="SUPFAM" id="SSF49899">
    <property type="entry name" value="Concanavalin A-like lectins/glucanases"/>
    <property type="match status" value="1"/>
</dbReference>
<dbReference type="Gene3D" id="3.40.50.300">
    <property type="entry name" value="P-loop containing nucleotide triphosphate hydrolases"/>
    <property type="match status" value="1"/>
</dbReference>
<protein>
    <recommendedName>
        <fullName evidence="12">B30.2/SPRY domain-containing protein</fullName>
    </recommendedName>
</protein>
<evidence type="ECO:0000313" key="11">
    <source>
        <dbReference type="Proteomes" id="UP000265200"/>
    </source>
</evidence>
<feature type="domain" description="B30.2/SPRY" evidence="8">
    <location>
        <begin position="766"/>
        <end position="967"/>
    </location>
</feature>
<dbReference type="SMART" id="SM00368">
    <property type="entry name" value="LRR_RI"/>
    <property type="match status" value="2"/>
</dbReference>
<dbReference type="InterPro" id="IPR051261">
    <property type="entry name" value="NLR"/>
</dbReference>
<proteinExistence type="predicted"/>
<reference evidence="10 11" key="2">
    <citation type="submission" date="2017-04" db="EMBL/GenBank/DDBJ databases">
        <title>CpG methylation of centromeres and impact of large insertions on vertebrate speciation.</title>
        <authorList>
            <person name="Ichikawa K."/>
            <person name="Yoshimura J."/>
            <person name="Morishita S."/>
        </authorList>
    </citation>
    <scope>NUCLEOTIDE SEQUENCE</scope>
    <source>
        <strain evidence="10 11">HSOK</strain>
    </source>
</reference>
<dbReference type="InterPro" id="IPR041075">
    <property type="entry name" value="NOD1/2_WH"/>
</dbReference>
<dbReference type="PRINTS" id="PR01407">
    <property type="entry name" value="BUTYPHLNCDUF"/>
</dbReference>
<feature type="compositionally biased region" description="Acidic residues" evidence="7">
    <location>
        <begin position="1"/>
        <end position="11"/>
    </location>
</feature>
<evidence type="ECO:0000256" key="1">
    <source>
        <dbReference type="ARBA" id="ARBA00004496"/>
    </source>
</evidence>
<dbReference type="Gene3D" id="3.80.10.10">
    <property type="entry name" value="Ribonuclease Inhibitor"/>
    <property type="match status" value="1"/>
</dbReference>
<dbReference type="Proteomes" id="UP000265200">
    <property type="component" value="Chromosome 10"/>
</dbReference>
<evidence type="ECO:0000256" key="3">
    <source>
        <dbReference type="ARBA" id="ARBA00022614"/>
    </source>
</evidence>
<dbReference type="Pfam" id="PF14484">
    <property type="entry name" value="FISNA"/>
    <property type="match status" value="1"/>
</dbReference>
<dbReference type="Pfam" id="PF00622">
    <property type="entry name" value="SPRY"/>
    <property type="match status" value="1"/>
</dbReference>
<dbReference type="InterPro" id="IPR006574">
    <property type="entry name" value="PRY"/>
</dbReference>